<dbReference type="PANTHER" id="PTHR30561:SF1">
    <property type="entry name" value="MULTIDRUG TRANSPORTER EMRE"/>
    <property type="match status" value="1"/>
</dbReference>
<evidence type="ECO:0000313" key="9">
    <source>
        <dbReference type="EMBL" id="RCX23772.1"/>
    </source>
</evidence>
<reference evidence="9 10" key="1">
    <citation type="submission" date="2018-07" db="EMBL/GenBank/DDBJ databases">
        <title>Genomic Encyclopedia of Type Strains, Phase III (KMG-III): the genomes of soil and plant-associated and newly described type strains.</title>
        <authorList>
            <person name="Whitman W."/>
        </authorList>
    </citation>
    <scope>NUCLEOTIDE SEQUENCE [LARGE SCALE GENOMIC DNA]</scope>
    <source>
        <strain evidence="9 10">CECT 8333</strain>
    </source>
</reference>
<dbReference type="FunFam" id="1.10.3730.20:FF:000001">
    <property type="entry name" value="Quaternary ammonium compound resistance transporter SugE"/>
    <property type="match status" value="1"/>
</dbReference>
<dbReference type="GO" id="GO:0005886">
    <property type="term" value="C:plasma membrane"/>
    <property type="evidence" value="ECO:0007669"/>
    <property type="project" value="UniProtKB-SubCell"/>
</dbReference>
<evidence type="ECO:0000313" key="10">
    <source>
        <dbReference type="Proteomes" id="UP000253090"/>
    </source>
</evidence>
<organism evidence="9 10">
    <name type="scientific">Fontibacillus phaseoli</name>
    <dbReference type="NCBI Taxonomy" id="1416533"/>
    <lineage>
        <taxon>Bacteria</taxon>
        <taxon>Bacillati</taxon>
        <taxon>Bacillota</taxon>
        <taxon>Bacilli</taxon>
        <taxon>Bacillales</taxon>
        <taxon>Paenibacillaceae</taxon>
        <taxon>Fontibacillus</taxon>
    </lineage>
</organism>
<protein>
    <submittedName>
        <fullName evidence="9">Multidrug resistance protein EbrB</fullName>
    </submittedName>
</protein>
<evidence type="ECO:0000256" key="2">
    <source>
        <dbReference type="ARBA" id="ARBA00022448"/>
    </source>
</evidence>
<keyword evidence="10" id="KW-1185">Reference proteome</keyword>
<evidence type="ECO:0000256" key="6">
    <source>
        <dbReference type="ARBA" id="ARBA00023136"/>
    </source>
</evidence>
<evidence type="ECO:0000256" key="5">
    <source>
        <dbReference type="ARBA" id="ARBA00022989"/>
    </source>
</evidence>
<dbReference type="InterPro" id="IPR045324">
    <property type="entry name" value="Small_multidrug_res"/>
</dbReference>
<dbReference type="Gene3D" id="1.10.3730.20">
    <property type="match status" value="1"/>
</dbReference>
<keyword evidence="6 8" id="KW-0472">Membrane</keyword>
<dbReference type="GO" id="GO:0022857">
    <property type="term" value="F:transmembrane transporter activity"/>
    <property type="evidence" value="ECO:0007669"/>
    <property type="project" value="InterPro"/>
</dbReference>
<evidence type="ECO:0000256" key="3">
    <source>
        <dbReference type="ARBA" id="ARBA00022475"/>
    </source>
</evidence>
<accession>A0A369BQ53</accession>
<dbReference type="Pfam" id="PF00893">
    <property type="entry name" value="Multi_Drug_Res"/>
    <property type="match status" value="1"/>
</dbReference>
<dbReference type="RefSeq" id="WP_114495612.1">
    <property type="nucleotide sequence ID" value="NZ_QPJW01000001.1"/>
</dbReference>
<gene>
    <name evidence="9" type="ORF">DFP94_1011374</name>
</gene>
<feature type="transmembrane region" description="Helical" evidence="8">
    <location>
        <begin position="59"/>
        <end position="79"/>
    </location>
</feature>
<comment type="caution">
    <text evidence="9">The sequence shown here is derived from an EMBL/GenBank/DDBJ whole genome shotgun (WGS) entry which is preliminary data.</text>
</comment>
<dbReference type="EMBL" id="QPJW01000001">
    <property type="protein sequence ID" value="RCX23772.1"/>
    <property type="molecule type" value="Genomic_DNA"/>
</dbReference>
<comment type="subcellular location">
    <subcellularLocation>
        <location evidence="1 7">Cell membrane</location>
        <topology evidence="1 7">Multi-pass membrane protein</topology>
    </subcellularLocation>
</comment>
<comment type="similarity">
    <text evidence="7">Belongs to the drug/metabolite transporter (DMT) superfamily. Small multidrug resistance (SMR) (TC 2.A.7.1) family.</text>
</comment>
<keyword evidence="3" id="KW-1003">Cell membrane</keyword>
<dbReference type="InterPro" id="IPR037185">
    <property type="entry name" value="EmrE-like"/>
</dbReference>
<sequence>MNRYVALVIAIVSEVFGTNMLKMSDGFTNLLPSMGVIAGFGLSFYFLSISLKTLPLSIAYGIWSGVGTAITAMIGVFVWGDPFNMLIAIGLILIIGGVVLLNAPQKQKVASKMI</sequence>
<dbReference type="AlphaFoldDB" id="A0A369BQ53"/>
<dbReference type="SUPFAM" id="SSF103481">
    <property type="entry name" value="Multidrug resistance efflux transporter EmrE"/>
    <property type="match status" value="1"/>
</dbReference>
<evidence type="ECO:0000256" key="8">
    <source>
        <dbReference type="SAM" id="Phobius"/>
    </source>
</evidence>
<feature type="transmembrane region" description="Helical" evidence="8">
    <location>
        <begin position="27"/>
        <end position="47"/>
    </location>
</feature>
<dbReference type="InterPro" id="IPR000390">
    <property type="entry name" value="Small_drug/metabolite_transptr"/>
</dbReference>
<dbReference type="Proteomes" id="UP000253090">
    <property type="component" value="Unassembled WGS sequence"/>
</dbReference>
<feature type="transmembrane region" description="Helical" evidence="8">
    <location>
        <begin position="85"/>
        <end position="103"/>
    </location>
</feature>
<evidence type="ECO:0000256" key="1">
    <source>
        <dbReference type="ARBA" id="ARBA00004651"/>
    </source>
</evidence>
<keyword evidence="2" id="KW-0813">Transport</keyword>
<keyword evidence="4 7" id="KW-0812">Transmembrane</keyword>
<proteinExistence type="inferred from homology"/>
<evidence type="ECO:0000256" key="4">
    <source>
        <dbReference type="ARBA" id="ARBA00022692"/>
    </source>
</evidence>
<name>A0A369BQ53_9BACL</name>
<evidence type="ECO:0000256" key="7">
    <source>
        <dbReference type="RuleBase" id="RU003942"/>
    </source>
</evidence>
<keyword evidence="5 8" id="KW-1133">Transmembrane helix</keyword>
<dbReference type="OrthoDB" id="21828at2"/>
<dbReference type="PANTHER" id="PTHR30561">
    <property type="entry name" value="SMR FAMILY PROTON-DEPENDENT DRUG EFFLUX TRANSPORTER SUGE"/>
    <property type="match status" value="1"/>
</dbReference>